<feature type="signal peptide" evidence="1">
    <location>
        <begin position="1"/>
        <end position="20"/>
    </location>
</feature>
<sequence>MPPPRRHRAFPAMLPVTVAATSPVLLSTTATPTPSRPTSQLPVRLKIGLISPPEKAKPLVGQ</sequence>
<dbReference type="GeneID" id="20087344"/>
<keyword evidence="1" id="KW-0732">Signal</keyword>
<gene>
    <name evidence="2" type="ORF">H310_10294</name>
</gene>
<protein>
    <submittedName>
        <fullName evidence="2">Uncharacterized protein</fullName>
    </submittedName>
</protein>
<dbReference type="AlphaFoldDB" id="A0A024TRE1"/>
<organism evidence="2">
    <name type="scientific">Aphanomyces invadans</name>
    <dbReference type="NCBI Taxonomy" id="157072"/>
    <lineage>
        <taxon>Eukaryota</taxon>
        <taxon>Sar</taxon>
        <taxon>Stramenopiles</taxon>
        <taxon>Oomycota</taxon>
        <taxon>Saprolegniomycetes</taxon>
        <taxon>Saprolegniales</taxon>
        <taxon>Verrucalvaceae</taxon>
        <taxon>Aphanomyces</taxon>
    </lineage>
</organism>
<accession>A0A024TRE1</accession>
<proteinExistence type="predicted"/>
<dbReference type="EMBL" id="KI913976">
    <property type="protein sequence ID" value="ETV96593.1"/>
    <property type="molecule type" value="Genomic_DNA"/>
</dbReference>
<name>A0A024TRE1_9STRA</name>
<reference evidence="2" key="1">
    <citation type="submission" date="2013-12" db="EMBL/GenBank/DDBJ databases">
        <title>The Genome Sequence of Aphanomyces invadans NJM9701.</title>
        <authorList>
            <consortium name="The Broad Institute Genomics Platform"/>
            <person name="Russ C."/>
            <person name="Tyler B."/>
            <person name="van West P."/>
            <person name="Dieguez-Uribeondo J."/>
            <person name="Young S.K."/>
            <person name="Zeng Q."/>
            <person name="Gargeya S."/>
            <person name="Fitzgerald M."/>
            <person name="Abouelleil A."/>
            <person name="Alvarado L."/>
            <person name="Chapman S.B."/>
            <person name="Gainer-Dewar J."/>
            <person name="Goldberg J."/>
            <person name="Griggs A."/>
            <person name="Gujja S."/>
            <person name="Hansen M."/>
            <person name="Howarth C."/>
            <person name="Imamovic A."/>
            <person name="Ireland A."/>
            <person name="Larimer J."/>
            <person name="McCowan C."/>
            <person name="Murphy C."/>
            <person name="Pearson M."/>
            <person name="Poon T.W."/>
            <person name="Priest M."/>
            <person name="Roberts A."/>
            <person name="Saif S."/>
            <person name="Shea T."/>
            <person name="Sykes S."/>
            <person name="Wortman J."/>
            <person name="Nusbaum C."/>
            <person name="Birren B."/>
        </authorList>
    </citation>
    <scope>NUCLEOTIDE SEQUENCE [LARGE SCALE GENOMIC DNA]</scope>
    <source>
        <strain evidence="2">NJM9701</strain>
    </source>
</reference>
<evidence type="ECO:0000313" key="2">
    <source>
        <dbReference type="EMBL" id="ETV96593.1"/>
    </source>
</evidence>
<feature type="chain" id="PRO_5001534916" evidence="1">
    <location>
        <begin position="21"/>
        <end position="62"/>
    </location>
</feature>
<evidence type="ECO:0000256" key="1">
    <source>
        <dbReference type="SAM" id="SignalP"/>
    </source>
</evidence>
<dbReference type="VEuPathDB" id="FungiDB:H310_10294"/>
<dbReference type="RefSeq" id="XP_008874856.1">
    <property type="nucleotide sequence ID" value="XM_008876634.1"/>
</dbReference>